<dbReference type="SUPFAM" id="SSF53335">
    <property type="entry name" value="S-adenosyl-L-methionine-dependent methyltransferases"/>
    <property type="match status" value="1"/>
</dbReference>
<dbReference type="InterPro" id="IPR030373">
    <property type="entry name" value="PABS_CS"/>
</dbReference>
<comment type="caution">
    <text evidence="2">The sequence shown here is derived from an EMBL/GenBank/DDBJ whole genome shotgun (WGS) entry which is preliminary data.</text>
</comment>
<keyword evidence="2" id="KW-0808">Transferase</keyword>
<keyword evidence="3" id="KW-1185">Reference proteome</keyword>
<dbReference type="Gene3D" id="3.40.50.150">
    <property type="entry name" value="Vaccinia Virus protein VP39"/>
    <property type="match status" value="1"/>
</dbReference>
<feature type="domain" description="Methyltransferase" evidence="1">
    <location>
        <begin position="41"/>
        <end position="136"/>
    </location>
</feature>
<evidence type="ECO:0000313" key="3">
    <source>
        <dbReference type="Proteomes" id="UP000245391"/>
    </source>
</evidence>
<dbReference type="Proteomes" id="UP000245391">
    <property type="component" value="Unassembled WGS sequence"/>
</dbReference>
<protein>
    <submittedName>
        <fullName evidence="2">Methyltransferase type 12</fullName>
    </submittedName>
</protein>
<evidence type="ECO:0000313" key="2">
    <source>
        <dbReference type="EMBL" id="PWS30883.1"/>
    </source>
</evidence>
<dbReference type="CDD" id="cd02440">
    <property type="entry name" value="AdoMet_MTases"/>
    <property type="match status" value="1"/>
</dbReference>
<proteinExistence type="predicted"/>
<dbReference type="AlphaFoldDB" id="A0A317EY14"/>
<dbReference type="GO" id="GO:0008168">
    <property type="term" value="F:methyltransferase activity"/>
    <property type="evidence" value="ECO:0007669"/>
    <property type="project" value="UniProtKB-KW"/>
</dbReference>
<evidence type="ECO:0000259" key="1">
    <source>
        <dbReference type="Pfam" id="PF13649"/>
    </source>
</evidence>
<name>A0A317EY14_9SPHI</name>
<dbReference type="EMBL" id="QGNY01000005">
    <property type="protein sequence ID" value="PWS30883.1"/>
    <property type="molecule type" value="Genomic_DNA"/>
</dbReference>
<dbReference type="InterPro" id="IPR041698">
    <property type="entry name" value="Methyltransf_25"/>
</dbReference>
<gene>
    <name evidence="2" type="ORF">DF947_14835</name>
</gene>
<dbReference type="Pfam" id="PF13649">
    <property type="entry name" value="Methyltransf_25"/>
    <property type="match status" value="1"/>
</dbReference>
<sequence>MFNNYDIIANQYDTLSRLVFFKSQVNAQINQLHYLPKNSSILIVGGGTGWILEEIARIHSNGLKIIYIEISQKMIQLSKERKWAENEVQFVNQAIEDFDSIHVFDVILTPFLFDNFSKQRAVTVFEKLDGLLKPNGLWFLVDFSLSNGKGKWWKSFLLSIMYRFFKILSIVEASELIEMKPYFSTSEYMLIEEKLYYSGFIKASVYKK</sequence>
<dbReference type="InterPro" id="IPR029063">
    <property type="entry name" value="SAM-dependent_MTases_sf"/>
</dbReference>
<dbReference type="OrthoDB" id="836632at2"/>
<keyword evidence="2" id="KW-0489">Methyltransferase</keyword>
<reference evidence="3" key="1">
    <citation type="submission" date="2018-05" db="EMBL/GenBank/DDBJ databases">
        <title>Pedobacter paludis sp. nov., isolated from wetland soil.</title>
        <authorList>
            <person name="Zhang Y."/>
        </authorList>
    </citation>
    <scope>NUCLEOTIDE SEQUENCE [LARGE SCALE GENOMIC DNA]</scope>
    <source>
        <strain evidence="3">R-8</strain>
    </source>
</reference>
<organism evidence="2 3">
    <name type="scientific">Pedobacter paludis</name>
    <dbReference type="NCBI Taxonomy" id="2203212"/>
    <lineage>
        <taxon>Bacteria</taxon>
        <taxon>Pseudomonadati</taxon>
        <taxon>Bacteroidota</taxon>
        <taxon>Sphingobacteriia</taxon>
        <taxon>Sphingobacteriales</taxon>
        <taxon>Sphingobacteriaceae</taxon>
        <taxon>Pedobacter</taxon>
    </lineage>
</organism>
<dbReference type="GO" id="GO:0032259">
    <property type="term" value="P:methylation"/>
    <property type="evidence" value="ECO:0007669"/>
    <property type="project" value="UniProtKB-KW"/>
</dbReference>
<dbReference type="PROSITE" id="PS01330">
    <property type="entry name" value="PABS_1"/>
    <property type="match status" value="1"/>
</dbReference>
<dbReference type="RefSeq" id="WP_109930833.1">
    <property type="nucleotide sequence ID" value="NZ_QGNY01000005.1"/>
</dbReference>
<accession>A0A317EY14</accession>